<dbReference type="InParanoid" id="A0A1D5P1F1"/>
<dbReference type="VEuPathDB" id="HostDB:geneid_427803"/>
<proteinExistence type="predicted"/>
<evidence type="ECO:0000256" key="7">
    <source>
        <dbReference type="ARBA" id="ARBA00044037"/>
    </source>
</evidence>
<feature type="region of interest" description="Disordered" evidence="8">
    <location>
        <begin position="36"/>
        <end position="89"/>
    </location>
</feature>
<dbReference type="Gene3D" id="3.40.50.10330">
    <property type="entry name" value="Probable inorganic polyphosphate/atp-NAD kinase, domain 1"/>
    <property type="match status" value="1"/>
</dbReference>
<dbReference type="FunFam" id="3.40.50.10330:FF:000005">
    <property type="entry name" value="Sphingosine kinase 2"/>
    <property type="match status" value="1"/>
</dbReference>
<dbReference type="PaxDb" id="9031-ENSGALP00000038332"/>
<dbReference type="Pfam" id="PF00781">
    <property type="entry name" value="DAGK_cat"/>
    <property type="match status" value="1"/>
</dbReference>
<dbReference type="GO" id="GO:0008481">
    <property type="term" value="F:sphingosine kinase activity"/>
    <property type="evidence" value="ECO:0007669"/>
    <property type="project" value="UniProtKB-EC"/>
</dbReference>
<keyword evidence="9" id="KW-0732">Signal</keyword>
<dbReference type="Ensembl" id="ENSGALT00010071223.1">
    <property type="protein sequence ID" value="ENSGALP00010043914.1"/>
    <property type="gene ID" value="ENSGALG00010029445.1"/>
</dbReference>
<dbReference type="EC" id="2.7.1.91" evidence="7"/>
<feature type="compositionally biased region" description="Low complexity" evidence="8">
    <location>
        <begin position="499"/>
        <end position="510"/>
    </location>
</feature>
<dbReference type="GO" id="GO:0005737">
    <property type="term" value="C:cytoplasm"/>
    <property type="evidence" value="ECO:0000318"/>
    <property type="project" value="GO_Central"/>
</dbReference>
<dbReference type="InterPro" id="IPR017438">
    <property type="entry name" value="ATP-NAD_kinase_N"/>
</dbReference>
<dbReference type="STRING" id="9031.ENSGALP00000046487"/>
<dbReference type="Reactome" id="R-GGA-9833482">
    <property type="pathway name" value="PKR-mediated signaling"/>
</dbReference>
<dbReference type="GO" id="GO:0046512">
    <property type="term" value="P:sphingosine biosynthetic process"/>
    <property type="evidence" value="ECO:0000318"/>
    <property type="project" value="GO_Central"/>
</dbReference>
<dbReference type="InterPro" id="IPR045540">
    <property type="entry name" value="YegS/DAGK_C"/>
</dbReference>
<evidence type="ECO:0000256" key="1">
    <source>
        <dbReference type="ARBA" id="ARBA00004308"/>
    </source>
</evidence>
<dbReference type="InterPro" id="IPR016064">
    <property type="entry name" value="NAD/diacylglycerol_kinase_sf"/>
</dbReference>
<dbReference type="Proteomes" id="UP000000539">
    <property type="component" value="Chromosome 18"/>
</dbReference>
<dbReference type="eggNOG" id="KOG1116">
    <property type="taxonomic scope" value="Eukaryota"/>
</dbReference>
<dbReference type="GO" id="GO:0005524">
    <property type="term" value="F:ATP binding"/>
    <property type="evidence" value="ECO:0007669"/>
    <property type="project" value="UniProtKB-KW"/>
</dbReference>
<evidence type="ECO:0000259" key="10">
    <source>
        <dbReference type="PROSITE" id="PS50146"/>
    </source>
</evidence>
<dbReference type="AlphaFoldDB" id="A0A1D5P1F1"/>
<reference evidence="11" key="1">
    <citation type="submission" date="2020-11" db="EMBL/GenBank/DDBJ databases">
        <title>Gallus gallus (Chicken) genome, bGalGal1, GRCg7b, maternal haplotype autosomes + Z &amp; W.</title>
        <authorList>
            <person name="Warren W."/>
            <person name="Formenti G."/>
            <person name="Fedrigo O."/>
            <person name="Haase B."/>
            <person name="Mountcastle J."/>
            <person name="Balacco J."/>
            <person name="Tracey A."/>
            <person name="Schneider V."/>
            <person name="Okimoto R."/>
            <person name="Cheng H."/>
            <person name="Hawken R."/>
            <person name="Howe K."/>
            <person name="Jarvis E.D."/>
        </authorList>
    </citation>
    <scope>NUCLEOTIDE SEQUENCE [LARGE SCALE GENOMIC DNA]</scope>
    <source>
        <strain evidence="11">Broiler</strain>
    </source>
</reference>
<dbReference type="GeneTree" id="ENSGT00940000157864"/>
<keyword evidence="12" id="KW-1185">Reference proteome</keyword>
<dbReference type="Reactome" id="R-GGA-390471">
    <property type="pathway name" value="Association of TriC/CCT with target proteins during biosynthesis"/>
</dbReference>
<evidence type="ECO:0000313" key="12">
    <source>
        <dbReference type="Proteomes" id="UP000000539"/>
    </source>
</evidence>
<feature type="region of interest" description="Disordered" evidence="8">
    <location>
        <begin position="485"/>
        <end position="514"/>
    </location>
</feature>
<dbReference type="Reactome" id="R-GGA-9009391">
    <property type="pathway name" value="Extra-nuclear estrogen signaling"/>
</dbReference>
<dbReference type="FunCoup" id="A0A1D5P1F1">
    <property type="interactions" value="615"/>
</dbReference>
<evidence type="ECO:0000256" key="6">
    <source>
        <dbReference type="ARBA" id="ARBA00023136"/>
    </source>
</evidence>
<dbReference type="Reactome" id="R-GGA-1660661">
    <property type="pathway name" value="Sphingolipid de novo biosynthesis"/>
</dbReference>
<keyword evidence="6" id="KW-0472">Membrane</keyword>
<dbReference type="SMR" id="A0A1D5P1F1"/>
<dbReference type="GO" id="GO:0016020">
    <property type="term" value="C:membrane"/>
    <property type="evidence" value="ECO:0000318"/>
    <property type="project" value="GO_Central"/>
</dbReference>
<keyword evidence="2" id="KW-0808">Transferase</keyword>
<keyword evidence="4" id="KW-0418">Kinase</keyword>
<dbReference type="Bgee" id="ENSGALG00000023541">
    <property type="expression patterns" value="Expressed in kidney and 12 other cell types or tissues"/>
</dbReference>
<dbReference type="InterPro" id="IPR050187">
    <property type="entry name" value="Lipid_Phosphate_FormReg"/>
</dbReference>
<gene>
    <name evidence="11" type="primary">SPHK1</name>
</gene>
<reference evidence="11" key="3">
    <citation type="submission" date="2025-09" db="UniProtKB">
        <authorList>
            <consortium name="Ensembl"/>
        </authorList>
    </citation>
    <scope>IDENTIFICATION</scope>
    <source>
        <strain evidence="11">broiler</strain>
    </source>
</reference>
<evidence type="ECO:0000313" key="11">
    <source>
        <dbReference type="Ensembl" id="ENSGALP00010043914.1"/>
    </source>
</evidence>
<comment type="subcellular location">
    <subcellularLocation>
        <location evidence="1">Endomembrane system</location>
    </subcellularLocation>
</comment>
<evidence type="ECO:0000256" key="3">
    <source>
        <dbReference type="ARBA" id="ARBA00022741"/>
    </source>
</evidence>
<reference evidence="11" key="2">
    <citation type="submission" date="2025-08" db="UniProtKB">
        <authorList>
            <consortium name="Ensembl"/>
        </authorList>
    </citation>
    <scope>IDENTIFICATION</scope>
    <source>
        <strain evidence="11">broiler</strain>
    </source>
</reference>
<keyword evidence="5" id="KW-0067">ATP-binding</keyword>
<dbReference type="PROSITE" id="PS50146">
    <property type="entry name" value="DAGK"/>
    <property type="match status" value="1"/>
</dbReference>
<feature type="compositionally biased region" description="Pro residues" evidence="8">
    <location>
        <begin position="69"/>
        <end position="80"/>
    </location>
</feature>
<evidence type="ECO:0000256" key="2">
    <source>
        <dbReference type="ARBA" id="ARBA00022679"/>
    </source>
</evidence>
<dbReference type="PANTHER" id="PTHR12358">
    <property type="entry name" value="SPHINGOSINE KINASE"/>
    <property type="match status" value="1"/>
</dbReference>
<accession>A0A1D5P1F1</accession>
<feature type="domain" description="DAGKc" evidence="10">
    <location>
        <begin position="281"/>
        <end position="428"/>
    </location>
</feature>
<dbReference type="Gene3D" id="2.60.200.40">
    <property type="match status" value="1"/>
</dbReference>
<dbReference type="PANTHER" id="PTHR12358:SF47">
    <property type="entry name" value="SPHINGOSINE KINASE 1"/>
    <property type="match status" value="1"/>
</dbReference>
<keyword evidence="3" id="KW-0547">Nucleotide-binding</keyword>
<protein>
    <recommendedName>
        <fullName evidence="7">sphingosine kinase</fullName>
        <ecNumber evidence="7">2.7.1.91</ecNumber>
    </recommendedName>
</protein>
<dbReference type="SMART" id="SM00046">
    <property type="entry name" value="DAGKc"/>
    <property type="match status" value="1"/>
</dbReference>
<evidence type="ECO:0000256" key="8">
    <source>
        <dbReference type="SAM" id="MobiDB-lite"/>
    </source>
</evidence>
<sequence>MGSGLRVWGLVLGVVGSGLGCGIRACGYASVAASTAARGGGHPRGRGHLQARDGGGRAGTARTLAWDPWEPPASPPPAPAPRRAALGETEAGPGIGGCGGAGGGGVLNGAASCHCRAARRVSAASSGGRRSRCVPAPLRAPMAAGRRVPPHGDGGAVLLRGRFSPGPSPGPAAWSVALTERELQVLRPGGPDAALRLADCVGSAAFPSGPAAACFSLVGYPFRKARWGSPARQRLQRTFRVSQHPNAEENLRIAQAWSQRIRELSLPAAPTRDGVSYGLLPRPCRALVLLNPQSGAGRALEDFQAVVQPMLADADIAATVFVTERPHHAQEKVRDEDLSQWDVLVVMSGDGLLHEVLNGLMERPDWEEALQTPLCILPGGSGNALAASINYYAGNDHVAKKKLLTNCTFILCKGLHAPMDLVSLSTASGKRFFSFLGFGWGFIADVDIDSEKYRRLGNARFTLGTLQCLVRLRVYQGRLSYLPAATEPGTPRDRKAPARRAAPTAGTEAPSGHGALPADTLLVPLGQPVPPHWVVVPEEEFVCVYAIYQSHLGTNLLMAPAARLHDGCIHLFYVGAGISRVALLKIFLAMGRGTHLDLNCPHLHCVPVRAFRLEPRGSAGIMTVDGEALACEPVQGQIHGHMCRVVTAS</sequence>
<dbReference type="Pfam" id="PF19279">
    <property type="entry name" value="YegS_C"/>
    <property type="match status" value="1"/>
</dbReference>
<dbReference type="SUPFAM" id="SSF111331">
    <property type="entry name" value="NAD kinase/diacylglycerol kinase-like"/>
    <property type="match status" value="1"/>
</dbReference>
<dbReference type="GO" id="GO:0043066">
    <property type="term" value="P:negative regulation of apoptotic process"/>
    <property type="evidence" value="ECO:0000318"/>
    <property type="project" value="GO_Central"/>
</dbReference>
<dbReference type="PROSITE" id="PS51257">
    <property type="entry name" value="PROKAR_LIPOPROTEIN"/>
    <property type="match status" value="1"/>
</dbReference>
<feature type="chain" id="PRO_5043836947" description="sphingosine kinase" evidence="9">
    <location>
        <begin position="21"/>
        <end position="649"/>
    </location>
</feature>
<feature type="signal peptide" evidence="9">
    <location>
        <begin position="1"/>
        <end position="20"/>
    </location>
</feature>
<dbReference type="InterPro" id="IPR001206">
    <property type="entry name" value="Diacylglycerol_kinase_cat_dom"/>
</dbReference>
<dbReference type="GO" id="GO:0071363">
    <property type="term" value="P:cellular response to growth factor stimulus"/>
    <property type="evidence" value="ECO:0000318"/>
    <property type="project" value="GO_Central"/>
</dbReference>
<evidence type="ECO:0000256" key="5">
    <source>
        <dbReference type="ARBA" id="ARBA00022840"/>
    </source>
</evidence>
<dbReference type="GO" id="GO:0012505">
    <property type="term" value="C:endomembrane system"/>
    <property type="evidence" value="ECO:0007669"/>
    <property type="project" value="UniProtKB-SubCell"/>
</dbReference>
<dbReference type="Reactome" id="R-GGA-5218921">
    <property type="pathway name" value="VEGFR2 mediated cell proliferation"/>
</dbReference>
<name>A0A1D5P1F1_CHICK</name>
<dbReference type="OrthoDB" id="3853857at2759"/>
<organism evidence="11 12">
    <name type="scientific">Gallus gallus</name>
    <name type="common">Chicken</name>
    <dbReference type="NCBI Taxonomy" id="9031"/>
    <lineage>
        <taxon>Eukaryota</taxon>
        <taxon>Metazoa</taxon>
        <taxon>Chordata</taxon>
        <taxon>Craniata</taxon>
        <taxon>Vertebrata</taxon>
        <taxon>Euteleostomi</taxon>
        <taxon>Archelosauria</taxon>
        <taxon>Archosauria</taxon>
        <taxon>Dinosauria</taxon>
        <taxon>Saurischia</taxon>
        <taxon>Theropoda</taxon>
        <taxon>Coelurosauria</taxon>
        <taxon>Aves</taxon>
        <taxon>Neognathae</taxon>
        <taxon>Galloanserae</taxon>
        <taxon>Galliformes</taxon>
        <taxon>Phasianidae</taxon>
        <taxon>Phasianinae</taxon>
        <taxon>Gallus</taxon>
    </lineage>
</organism>
<evidence type="ECO:0000256" key="4">
    <source>
        <dbReference type="ARBA" id="ARBA00022777"/>
    </source>
</evidence>
<evidence type="ECO:0000256" key="9">
    <source>
        <dbReference type="SAM" id="SignalP"/>
    </source>
</evidence>